<name>A0A8D8DRM3_CULPI</name>
<dbReference type="Gene3D" id="3.90.1200.10">
    <property type="match status" value="1"/>
</dbReference>
<dbReference type="PANTHER" id="PTHR11012">
    <property type="entry name" value="PROTEIN KINASE-LIKE DOMAIN-CONTAINING"/>
    <property type="match status" value="1"/>
</dbReference>
<proteinExistence type="predicted"/>
<dbReference type="EMBL" id="HBUE01273179">
    <property type="protein sequence ID" value="CAG6564989.1"/>
    <property type="molecule type" value="Transcribed_RNA"/>
</dbReference>
<dbReference type="EMBL" id="HBUE01167850">
    <property type="protein sequence ID" value="CAG6513520.1"/>
    <property type="molecule type" value="Transcribed_RNA"/>
</dbReference>
<organism evidence="2">
    <name type="scientific">Culex pipiens</name>
    <name type="common">House mosquito</name>
    <dbReference type="NCBI Taxonomy" id="7175"/>
    <lineage>
        <taxon>Eukaryota</taxon>
        <taxon>Metazoa</taxon>
        <taxon>Ecdysozoa</taxon>
        <taxon>Arthropoda</taxon>
        <taxon>Hexapoda</taxon>
        <taxon>Insecta</taxon>
        <taxon>Pterygota</taxon>
        <taxon>Neoptera</taxon>
        <taxon>Endopterygota</taxon>
        <taxon>Diptera</taxon>
        <taxon>Nematocera</taxon>
        <taxon>Culicoidea</taxon>
        <taxon>Culicidae</taxon>
        <taxon>Culicinae</taxon>
        <taxon>Culicini</taxon>
        <taxon>Culex</taxon>
        <taxon>Culex</taxon>
    </lineage>
</organism>
<dbReference type="AlphaFoldDB" id="A0A8D8DRM3"/>
<evidence type="ECO:0000313" key="2">
    <source>
        <dbReference type="EMBL" id="CAG6513520.1"/>
    </source>
</evidence>
<dbReference type="InterPro" id="IPR004119">
    <property type="entry name" value="EcKL"/>
</dbReference>
<evidence type="ECO:0000259" key="1">
    <source>
        <dbReference type="SMART" id="SM00587"/>
    </source>
</evidence>
<protein>
    <submittedName>
        <fullName evidence="2">(northern house mosquito) hypothetical protein</fullName>
    </submittedName>
</protein>
<dbReference type="Pfam" id="PF02958">
    <property type="entry name" value="EcKL"/>
    <property type="match status" value="1"/>
</dbReference>
<sequence length="420" mass="49175">MDQLVTIEECAAVVRNSNAVAGFFDVVSYRIDRVGGQPGYLGEYSHLVVSVKKGDGDLVDFRYFVKYLPITDLTQRKIIEEIGIFTKEAVCYREMFPKFERSMGKVQKWKPACWLARDDLMVMEDLVDNGFEGMPYRKEFGQGHMLRIIESMAQMHACCLDLEINQMKGIKLEDKFGSMLFETTFMDNPWFMSGLKGIKKAALCASKYSKNPSYKQTIEAEMVSKMDRIFELVQPSTQYQSVVVHRDLWFNNFMFRFPKDPSTGSTDYDNPSSCVLLDFQIARYLPPAVDFHCAIYLLTRRSHRDQFYESYVEHYYQTLTDKLEKLSLDINTILPWEQFRESLGHNRLVGLLWSGVLLAFVNLPEGYLHDLRVNHPQTYYDFCLVSRDKVIEEFLDKDRYYRDNLLDTVDETLEYLFEFK</sequence>
<dbReference type="SMART" id="SM00587">
    <property type="entry name" value="CHK"/>
    <property type="match status" value="1"/>
</dbReference>
<feature type="domain" description="CHK kinase-like" evidence="1">
    <location>
        <begin position="121"/>
        <end position="325"/>
    </location>
</feature>
<accession>A0A8D8DRM3</accession>
<dbReference type="PANTHER" id="PTHR11012:SF59">
    <property type="entry name" value="CHK KINASE-LIKE DOMAIN-CONTAINING PROTEIN-RELATED"/>
    <property type="match status" value="1"/>
</dbReference>
<reference evidence="2" key="1">
    <citation type="submission" date="2021-05" db="EMBL/GenBank/DDBJ databases">
        <authorList>
            <person name="Alioto T."/>
            <person name="Alioto T."/>
            <person name="Gomez Garrido J."/>
        </authorList>
    </citation>
    <scope>NUCLEOTIDE SEQUENCE</scope>
</reference>
<dbReference type="SUPFAM" id="SSF56112">
    <property type="entry name" value="Protein kinase-like (PK-like)"/>
    <property type="match status" value="1"/>
</dbReference>
<dbReference type="InterPro" id="IPR015897">
    <property type="entry name" value="CHK_kinase-like"/>
</dbReference>
<dbReference type="InterPro" id="IPR011009">
    <property type="entry name" value="Kinase-like_dom_sf"/>
</dbReference>